<keyword evidence="1" id="KW-0133">Cell shape</keyword>
<dbReference type="PANTHER" id="PTHR38589">
    <property type="entry name" value="BLR0621 PROTEIN"/>
    <property type="match status" value="1"/>
</dbReference>
<comment type="pathway">
    <text evidence="1">Cell wall biogenesis; peptidoglycan biosynthesis.</text>
</comment>
<feature type="active site" description="Proton donor/acceptor" evidence="1">
    <location>
        <position position="133"/>
    </location>
</feature>
<dbReference type="GO" id="GO:0009252">
    <property type="term" value="P:peptidoglycan biosynthetic process"/>
    <property type="evidence" value="ECO:0007669"/>
    <property type="project" value="UniProtKB-KW"/>
</dbReference>
<dbReference type="EMBL" id="DRMN01000282">
    <property type="protein sequence ID" value="HFB55120.1"/>
    <property type="molecule type" value="Genomic_DNA"/>
</dbReference>
<dbReference type="Pfam" id="PF03734">
    <property type="entry name" value="YkuD"/>
    <property type="match status" value="1"/>
</dbReference>
<reference evidence="3" key="1">
    <citation type="journal article" date="2020" name="mSystems">
        <title>Genome- and Community-Level Interaction Insights into Carbon Utilization and Element Cycling Functions of Hydrothermarchaeota in Hydrothermal Sediment.</title>
        <authorList>
            <person name="Zhou Z."/>
            <person name="Liu Y."/>
            <person name="Xu W."/>
            <person name="Pan J."/>
            <person name="Luo Z.H."/>
            <person name="Li M."/>
        </authorList>
    </citation>
    <scope>NUCLEOTIDE SEQUENCE [LARGE SCALE GENOMIC DNA]</scope>
    <source>
        <strain evidence="3">HyVt-489</strain>
    </source>
</reference>
<proteinExistence type="predicted"/>
<dbReference type="GO" id="GO:0008360">
    <property type="term" value="P:regulation of cell shape"/>
    <property type="evidence" value="ECO:0007669"/>
    <property type="project" value="UniProtKB-UniRule"/>
</dbReference>
<feature type="active site" description="Nucleophile" evidence="1">
    <location>
        <position position="145"/>
    </location>
</feature>
<protein>
    <recommendedName>
        <fullName evidence="2">L,D-TPase catalytic domain-containing protein</fullName>
    </recommendedName>
</protein>
<evidence type="ECO:0000259" key="2">
    <source>
        <dbReference type="PROSITE" id="PS52029"/>
    </source>
</evidence>
<name>A0A7C3CBR6_9PROT</name>
<dbReference type="GO" id="GO:0016740">
    <property type="term" value="F:transferase activity"/>
    <property type="evidence" value="ECO:0007669"/>
    <property type="project" value="InterPro"/>
</dbReference>
<sequence length="156" mass="17157">MKAKIEVKASKAQLCINGVSYPCALGKHGWVEGAMGREGDGKTPLGRYGFRYVLYRADRVSLPVCNLPAHPLRPDDGWCDAPDDPAYNRPVRLPYPARAESLWRDSPVYDVIVVLGHNDNPPKPGLGSAVFFHVAREVYGPTQGCVAVSKEHMLEI</sequence>
<gene>
    <name evidence="3" type="ORF">ENJ46_04275</name>
</gene>
<dbReference type="PANTHER" id="PTHR38589:SF1">
    <property type="entry name" value="BLR0621 PROTEIN"/>
    <property type="match status" value="1"/>
</dbReference>
<dbReference type="AlphaFoldDB" id="A0A7C3CBR6"/>
<dbReference type="GO" id="GO:0071555">
    <property type="term" value="P:cell wall organization"/>
    <property type="evidence" value="ECO:0007669"/>
    <property type="project" value="UniProtKB-UniRule"/>
</dbReference>
<dbReference type="InterPro" id="IPR005490">
    <property type="entry name" value="LD_TPept_cat_dom"/>
</dbReference>
<keyword evidence="1" id="KW-0573">Peptidoglycan synthesis</keyword>
<comment type="caution">
    <text evidence="3">The sequence shown here is derived from an EMBL/GenBank/DDBJ whole genome shotgun (WGS) entry which is preliminary data.</text>
</comment>
<evidence type="ECO:0000313" key="3">
    <source>
        <dbReference type="EMBL" id="HFB55120.1"/>
    </source>
</evidence>
<dbReference type="PROSITE" id="PS52029">
    <property type="entry name" value="LD_TPASE"/>
    <property type="match status" value="1"/>
</dbReference>
<organism evidence="3">
    <name type="scientific">Hellea balneolensis</name>
    <dbReference type="NCBI Taxonomy" id="287478"/>
    <lineage>
        <taxon>Bacteria</taxon>
        <taxon>Pseudomonadati</taxon>
        <taxon>Pseudomonadota</taxon>
        <taxon>Alphaproteobacteria</taxon>
        <taxon>Maricaulales</taxon>
        <taxon>Robiginitomaculaceae</taxon>
        <taxon>Hellea</taxon>
    </lineage>
</organism>
<dbReference type="CDD" id="cd16913">
    <property type="entry name" value="YkuD_like"/>
    <property type="match status" value="1"/>
</dbReference>
<dbReference type="Proteomes" id="UP000886042">
    <property type="component" value="Unassembled WGS sequence"/>
</dbReference>
<evidence type="ECO:0000256" key="1">
    <source>
        <dbReference type="PROSITE-ProRule" id="PRU01373"/>
    </source>
</evidence>
<accession>A0A7C3CBR6</accession>
<feature type="non-terminal residue" evidence="3">
    <location>
        <position position="156"/>
    </location>
</feature>
<keyword evidence="1" id="KW-0961">Cell wall biogenesis/degradation</keyword>
<feature type="domain" description="L,D-TPase catalytic" evidence="2">
    <location>
        <begin position="1"/>
        <end position="156"/>
    </location>
</feature>